<reference evidence="9 10" key="1">
    <citation type="submission" date="2023-07" db="EMBL/GenBank/DDBJ databases">
        <title>Genomic Encyclopedia of Type Strains, Phase IV (KMG-IV): sequencing the most valuable type-strain genomes for metagenomic binning, comparative biology and taxonomic classification.</title>
        <authorList>
            <person name="Goeker M."/>
        </authorList>
    </citation>
    <scope>NUCLEOTIDE SEQUENCE [LARGE SCALE GENOMIC DNA]</scope>
    <source>
        <strain evidence="9 10">DSM 105143</strain>
    </source>
</reference>
<evidence type="ECO:0000256" key="5">
    <source>
        <dbReference type="ARBA" id="ARBA00022692"/>
    </source>
</evidence>
<dbReference type="InterPro" id="IPR045861">
    <property type="entry name" value="CorA_cytoplasmic_dom"/>
</dbReference>
<name>A0ABT9YUP3_9STRE</name>
<dbReference type="Proteomes" id="UP001223079">
    <property type="component" value="Unassembled WGS sequence"/>
</dbReference>
<dbReference type="Gene3D" id="1.20.58.340">
    <property type="entry name" value="Magnesium transport protein CorA, transmembrane region"/>
    <property type="match status" value="2"/>
</dbReference>
<evidence type="ECO:0000313" key="10">
    <source>
        <dbReference type="Proteomes" id="UP001223079"/>
    </source>
</evidence>
<dbReference type="InterPro" id="IPR002523">
    <property type="entry name" value="MgTranspt_CorA/ZnTranspt_ZntB"/>
</dbReference>
<gene>
    <name evidence="9" type="ORF">J2S23_001886</name>
</gene>
<accession>A0ABT9YUP3</accession>
<dbReference type="PANTHER" id="PTHR46494:SF1">
    <property type="entry name" value="CORA FAMILY METAL ION TRANSPORTER (EUROFUNG)"/>
    <property type="match status" value="1"/>
</dbReference>
<keyword evidence="5 8" id="KW-0812">Transmembrane</keyword>
<dbReference type="RefSeq" id="WP_307122461.1">
    <property type="nucleotide sequence ID" value="NZ_JAUSTM010000023.1"/>
</dbReference>
<dbReference type="SUPFAM" id="SSF144083">
    <property type="entry name" value="Magnesium transport protein CorA, transmembrane region"/>
    <property type="match status" value="1"/>
</dbReference>
<keyword evidence="4" id="KW-1003">Cell membrane</keyword>
<keyword evidence="7 8" id="KW-0472">Membrane</keyword>
<keyword evidence="3" id="KW-0813">Transport</keyword>
<dbReference type="PANTHER" id="PTHR46494">
    <property type="entry name" value="CORA FAMILY METAL ION TRANSPORTER (EUROFUNG)"/>
    <property type="match status" value="1"/>
</dbReference>
<proteinExistence type="inferred from homology"/>
<dbReference type="CDD" id="cd12826">
    <property type="entry name" value="EcCorA_ZntB-like_u1"/>
    <property type="match status" value="1"/>
</dbReference>
<protein>
    <submittedName>
        <fullName evidence="9">Magnesium transporter</fullName>
    </submittedName>
</protein>
<comment type="subcellular location">
    <subcellularLocation>
        <location evidence="1">Cell membrane</location>
        <topology evidence="1">Multi-pass membrane protein</topology>
    </subcellularLocation>
</comment>
<evidence type="ECO:0000256" key="8">
    <source>
        <dbReference type="SAM" id="Phobius"/>
    </source>
</evidence>
<evidence type="ECO:0000256" key="1">
    <source>
        <dbReference type="ARBA" id="ARBA00004651"/>
    </source>
</evidence>
<dbReference type="SUPFAM" id="SSF143865">
    <property type="entry name" value="CorA soluble domain-like"/>
    <property type="match status" value="1"/>
</dbReference>
<feature type="transmembrane region" description="Helical" evidence="8">
    <location>
        <begin position="279"/>
        <end position="299"/>
    </location>
</feature>
<evidence type="ECO:0000256" key="3">
    <source>
        <dbReference type="ARBA" id="ARBA00022448"/>
    </source>
</evidence>
<evidence type="ECO:0000256" key="7">
    <source>
        <dbReference type="ARBA" id="ARBA00023136"/>
    </source>
</evidence>
<keyword evidence="10" id="KW-1185">Reference proteome</keyword>
<evidence type="ECO:0000256" key="4">
    <source>
        <dbReference type="ARBA" id="ARBA00022475"/>
    </source>
</evidence>
<organism evidence="9 10">
    <name type="scientific">Streptococcus moroccensis</name>
    <dbReference type="NCBI Taxonomy" id="1451356"/>
    <lineage>
        <taxon>Bacteria</taxon>
        <taxon>Bacillati</taxon>
        <taxon>Bacillota</taxon>
        <taxon>Bacilli</taxon>
        <taxon>Lactobacillales</taxon>
        <taxon>Streptococcaceae</taxon>
        <taxon>Streptococcus</taxon>
    </lineage>
</organism>
<evidence type="ECO:0000313" key="9">
    <source>
        <dbReference type="EMBL" id="MDQ0223311.1"/>
    </source>
</evidence>
<comment type="caution">
    <text evidence="9">The sequence shown here is derived from an EMBL/GenBank/DDBJ whole genome shotgun (WGS) entry which is preliminary data.</text>
</comment>
<dbReference type="Pfam" id="PF01544">
    <property type="entry name" value="CorA"/>
    <property type="match status" value="1"/>
</dbReference>
<dbReference type="EMBL" id="JAUSTM010000023">
    <property type="protein sequence ID" value="MDQ0223311.1"/>
    <property type="molecule type" value="Genomic_DNA"/>
</dbReference>
<keyword evidence="6 8" id="KW-1133">Transmembrane helix</keyword>
<feature type="transmembrane region" description="Helical" evidence="8">
    <location>
        <begin position="244"/>
        <end position="267"/>
    </location>
</feature>
<sequence>MFYKIEENLFPCSEGDIFSLSIPYVGLLSLAEWDQFQVNFRNDIDLEFSPLQFYQTKAEVNLDSLTGHIHLLNRTDYQARGTVISFFLDERGIIFIDDSDVVSSLLSSIEKSKKWSSPSLERFIYDFLELIIKDDSGYLESIETQLENLEDHLVDQSIALDLSHVNQLRRDLRSFNNHYQDLLDFTQELFENDNGFFIEENLRFFNLFSARLERSLGHVTSLLDYLNQVRDLHKSNLDMKQARITTLLTIVTSCCLPLNILVGWYGMNFKYMPELDNPLSYPLVIILAITLFSSAILYFKHKKWW</sequence>
<evidence type="ECO:0000256" key="2">
    <source>
        <dbReference type="ARBA" id="ARBA00009765"/>
    </source>
</evidence>
<dbReference type="InterPro" id="IPR045863">
    <property type="entry name" value="CorA_TM1_TM2"/>
</dbReference>
<comment type="similarity">
    <text evidence="2">Belongs to the CorA metal ion transporter (MIT) (TC 1.A.35) family.</text>
</comment>
<evidence type="ECO:0000256" key="6">
    <source>
        <dbReference type="ARBA" id="ARBA00022989"/>
    </source>
</evidence>